<dbReference type="SMART" id="SM00382">
    <property type="entry name" value="AAA"/>
    <property type="match status" value="1"/>
</dbReference>
<feature type="region of interest" description="Disordered" evidence="2">
    <location>
        <begin position="421"/>
        <end position="473"/>
    </location>
</feature>
<accession>A0A078ARF7</accession>
<dbReference type="PROSITE" id="PS50837">
    <property type="entry name" value="NACHT"/>
    <property type="match status" value="1"/>
</dbReference>
<keyword evidence="3" id="KW-0732">Signal</keyword>
<feature type="coiled-coil region" evidence="1">
    <location>
        <begin position="506"/>
        <end position="540"/>
    </location>
</feature>
<feature type="region of interest" description="Disordered" evidence="2">
    <location>
        <begin position="2099"/>
        <end position="2161"/>
    </location>
</feature>
<feature type="compositionally biased region" description="Polar residues" evidence="2">
    <location>
        <begin position="424"/>
        <end position="449"/>
    </location>
</feature>
<feature type="region of interest" description="Disordered" evidence="2">
    <location>
        <begin position="1321"/>
        <end position="1458"/>
    </location>
</feature>
<dbReference type="PANTHER" id="PTHR47691:SF3">
    <property type="entry name" value="HTH-TYPE TRANSCRIPTIONAL REGULATOR RV0890C-RELATED"/>
    <property type="match status" value="1"/>
</dbReference>
<evidence type="ECO:0000256" key="2">
    <source>
        <dbReference type="SAM" id="MobiDB-lite"/>
    </source>
</evidence>
<dbReference type="Gene3D" id="3.40.50.300">
    <property type="entry name" value="P-loop containing nucleotide triphosphate hydrolases"/>
    <property type="match status" value="1"/>
</dbReference>
<dbReference type="InterPro" id="IPR002182">
    <property type="entry name" value="NB-ARC"/>
</dbReference>
<feature type="region of interest" description="Disordered" evidence="2">
    <location>
        <begin position="2034"/>
        <end position="2061"/>
    </location>
</feature>
<feature type="coiled-coil region" evidence="1">
    <location>
        <begin position="198"/>
        <end position="226"/>
    </location>
</feature>
<dbReference type="EMBL" id="CCKQ01012198">
    <property type="protein sequence ID" value="CDW83802.1"/>
    <property type="molecule type" value="Genomic_DNA"/>
</dbReference>
<feature type="compositionally biased region" description="Basic and acidic residues" evidence="2">
    <location>
        <begin position="456"/>
        <end position="469"/>
    </location>
</feature>
<dbReference type="Pfam" id="PF00931">
    <property type="entry name" value="NB-ARC"/>
    <property type="match status" value="1"/>
</dbReference>
<feature type="compositionally biased region" description="Low complexity" evidence="2">
    <location>
        <begin position="1341"/>
        <end position="1352"/>
    </location>
</feature>
<feature type="compositionally biased region" description="Polar residues" evidence="2">
    <location>
        <begin position="2245"/>
        <end position="2270"/>
    </location>
</feature>
<evidence type="ECO:0000256" key="1">
    <source>
        <dbReference type="SAM" id="Coils"/>
    </source>
</evidence>
<feature type="compositionally biased region" description="Polar residues" evidence="2">
    <location>
        <begin position="2123"/>
        <end position="2149"/>
    </location>
</feature>
<dbReference type="InterPro" id="IPR007111">
    <property type="entry name" value="NACHT_NTPase"/>
</dbReference>
<feature type="region of interest" description="Disordered" evidence="2">
    <location>
        <begin position="2357"/>
        <end position="2421"/>
    </location>
</feature>
<feature type="region of interest" description="Disordered" evidence="2">
    <location>
        <begin position="2245"/>
        <end position="2273"/>
    </location>
</feature>
<dbReference type="OrthoDB" id="435892at2759"/>
<feature type="region of interest" description="Disordered" evidence="2">
    <location>
        <begin position="1291"/>
        <end position="1310"/>
    </location>
</feature>
<feature type="region of interest" description="Disordered" evidence="2">
    <location>
        <begin position="1676"/>
        <end position="1746"/>
    </location>
</feature>
<evidence type="ECO:0000313" key="5">
    <source>
        <dbReference type="EMBL" id="CDW83802.1"/>
    </source>
</evidence>
<feature type="domain" description="NACHT" evidence="4">
    <location>
        <begin position="874"/>
        <end position="1001"/>
    </location>
</feature>
<feature type="compositionally biased region" description="Basic residues" evidence="2">
    <location>
        <begin position="1433"/>
        <end position="1443"/>
    </location>
</feature>
<dbReference type="InterPro" id="IPR027417">
    <property type="entry name" value="P-loop_NTPase"/>
</dbReference>
<reference evidence="5 6" key="1">
    <citation type="submission" date="2014-06" db="EMBL/GenBank/DDBJ databases">
        <authorList>
            <person name="Swart Estienne"/>
        </authorList>
    </citation>
    <scope>NUCLEOTIDE SEQUENCE [LARGE SCALE GENOMIC DNA]</scope>
    <source>
        <strain evidence="5 6">130c</strain>
    </source>
</reference>
<evidence type="ECO:0000259" key="4">
    <source>
        <dbReference type="PROSITE" id="PS50837"/>
    </source>
</evidence>
<keyword evidence="1" id="KW-0175">Coiled coil</keyword>
<proteinExistence type="predicted"/>
<feature type="compositionally biased region" description="Polar residues" evidence="2">
    <location>
        <begin position="1403"/>
        <end position="1422"/>
    </location>
</feature>
<dbReference type="Proteomes" id="UP000039865">
    <property type="component" value="Unassembled WGS sequence"/>
</dbReference>
<organism evidence="5 6">
    <name type="scientific">Stylonychia lemnae</name>
    <name type="common">Ciliate</name>
    <dbReference type="NCBI Taxonomy" id="5949"/>
    <lineage>
        <taxon>Eukaryota</taxon>
        <taxon>Sar</taxon>
        <taxon>Alveolata</taxon>
        <taxon>Ciliophora</taxon>
        <taxon>Intramacronucleata</taxon>
        <taxon>Spirotrichea</taxon>
        <taxon>Stichotrichia</taxon>
        <taxon>Sporadotrichida</taxon>
        <taxon>Oxytrichidae</taxon>
        <taxon>Stylonychinae</taxon>
        <taxon>Stylonychia</taxon>
    </lineage>
</organism>
<evidence type="ECO:0000256" key="3">
    <source>
        <dbReference type="SAM" id="SignalP"/>
    </source>
</evidence>
<dbReference type="InterPro" id="IPR003593">
    <property type="entry name" value="AAA+_ATPase"/>
</dbReference>
<dbReference type="InParanoid" id="A0A078ARF7"/>
<feature type="compositionally biased region" description="Polar residues" evidence="2">
    <location>
        <begin position="1294"/>
        <end position="1309"/>
    </location>
</feature>
<feature type="compositionally biased region" description="Polar residues" evidence="2">
    <location>
        <begin position="1721"/>
        <end position="1735"/>
    </location>
</feature>
<dbReference type="InterPro" id="IPR024983">
    <property type="entry name" value="CHAT_dom"/>
</dbReference>
<feature type="compositionally biased region" description="Basic and acidic residues" evidence="2">
    <location>
        <begin position="1697"/>
        <end position="1708"/>
    </location>
</feature>
<protein>
    <submittedName>
        <fullName evidence="5">Nb-arc domain protein</fullName>
    </submittedName>
</protein>
<gene>
    <name evidence="5" type="primary">Contig19470.g20650</name>
    <name evidence="5" type="ORF">STYLEM_12852</name>
</gene>
<dbReference type="PANTHER" id="PTHR47691">
    <property type="entry name" value="REGULATOR-RELATED"/>
    <property type="match status" value="1"/>
</dbReference>
<feature type="chain" id="PRO_5001729577" evidence="3">
    <location>
        <begin position="25"/>
        <end position="2503"/>
    </location>
</feature>
<feature type="compositionally biased region" description="Polar residues" evidence="2">
    <location>
        <begin position="2388"/>
        <end position="2418"/>
    </location>
</feature>
<feature type="compositionally biased region" description="Polar residues" evidence="2">
    <location>
        <begin position="2357"/>
        <end position="2376"/>
    </location>
</feature>
<dbReference type="PRINTS" id="PR00364">
    <property type="entry name" value="DISEASERSIST"/>
</dbReference>
<sequence length="2503" mass="286425">MRIFCFIVCFLGLISIIFVNISKAQQVCHEQTPSFLCVANKHCAYIQKFTPESYWLDLVPFMAQSKCVYRDNLRHYLYKGIEKSIDLVNAGVSQVLSLEDDEEMDQGYRLLNSKKDKKILKDLKYFYDDEIALGITRYELGLWLIVIGFFFLRKYLETCGNRKTMFDFMKTQDQGKGQYISEAERQQQLQAKKDSLFIKNEKGQLVELTKEQVRLLREQILKAKKEDSKKESSRLEEVKPATLQFENQEEFLKFIQQTMQKEGKIMINGNYVELNTTPQIEGNAEQITTDQIQSDSSQLATNSQQPQSTTKLLEITKLNSMITESSAQKIEENSKQQLEQQISDEQLIADLEPPKIQNAMSSFKGVNFGMIDALFSMQSNQNDPLFILDDLEIAGFEDTQQTLSSPVKLLNQYDSQMRVKVEMSSLQQSREIPSNTATQDPNENTNIVQKRNGKQGQDEDKNNNKHDSKNQPILKRHHTQEISHSLFIVSQGFNRCRNSIQNANKVESQQQQIAVLRSQLQEKTDEALKLKDTLQRISQQLAKIYSSPQLLSKYIEEKDLLEMLSQGFLSQAKLHLAFLFSSPLIIKYKDDSSGELKQQTIQQIDHNREFNGVIESLKSTGNQIRYRKIPATLDNLRVSLTENPIALHFSGHGIENNKENFGKDSKALKDEGNFLIFEDNEGCAQFMSEKKLFELLEHSGTKLEFVFVASCYSQFAGEIFHNAGAKHVICVRKGFQISDEAAIAFSKNFYHALFSQTVSVCQAFELAKAAMRAEKNKKIAEESRKFIIIKDIDEIANRHSNQNQHNQGITLQDFPDQIMKPKIHKCTTFGPFMKGQVQNVGQEPLFKLETSKVEDFVGRRSEMHEIIMDVIENRFVTIKGMPGIGKTTIAKAIIHFLDERQLFRDGIILLSLRGLDQANMILTRLQLIINKHLPPQEKDDKAIENFSQIQERIIQFMKDKEILLVLDNAEDTLRKEGNQFREILQHLLVCCPQLRLLLTSRYPIGQLADISEKIYTLKELKSQFAIELLMKKAMRPIKENEIEDLLSNPNSGVVFNSNPVQQKKNITRLDEHHICTLLGGHPHAISLAAPLLQDKSLKELYALLNSREIIEWLQIEGIEGPLASLKVSLDTSIKHMTDSEPMAIKLFCLIGLFPGGCTDEDLNYLWRDGWMKLAEKLLRASLLVKKSGSNGEIRYTLFPFMNQYAVQLMDEETKALEHNKACNYLAKICKDLLRMTTQEIVNRLVSLETNIWACIYRIIDKTTITNSEYSNRGKSPASTLRESNLKFSAIDGKSQYSSQGESSDINIDPSQDDYYETFLYQRKNDSRSKSEKHSNKRSLFSENQNNQSQIQNEEVDDDEEETKTQKSSVNQCFTADGVQVTSEEEGSNEKGTNDDEERGNEIQDPQSQIVKKKFNQPSSLMESQIDEDNSHFKTSKKQKKKSQKLVQSSKQQEDENENVYPTQQIAIQLSDDQVSLFLSSHSQNNKIKKKLKIITSDLNKPEKSDNGSLEEEFKSQNTPINFANDNESVGLNRSNSNEFQIGNNALTPISSQNYDWTQSTISQYKNLSKSLINPELSYQRLPNYAHSHVHSLDNIDETFDEDCSQLLTENDRKDVQGYDNEQETSESKVQENMFGQFKHELALNDGSSSDNKQPILLKRLSSKKYQEDKFQPSKYLNIPTLVKEDPQSDQNELGSCIDEKTQNDHESEQQQVIKTKKPNNKRVTIQESHNQSINDPRSIIKGSINNHSSNNQQNQIQISNHNISVVNLTPDGSLLVYYITDLVILRKYDEALKAIEIFALKFTQDNLCIANLLKIQAFVLSETSNDYKLVTQKYEDSNKIFLNLRLAHGQGLCQLAIGFLMYQRPNRFINKKMNESKVFDKAMKKLEDALALYSKVNHCFGEAFCHKILTFIKKKLGVNFIDHQRKYKNTMLRGKEIQEEKRTTFIYLNNSSQQESLFLEVIQQNYDNSYSEQKIGGINLKNTLKDKDTTNLSTSAKRSKNSAQISKNEEIKQQANIQNVKKIQQLSTFVHNIKANEREKEKSKEKQSTARRSKDKDKDIMQKLDIEFDQLKLQLDRSKQENNFDAEEAKDTVSFTSNFQKPILSKNPARVKREAPKTAKFLPQSQTNSLNQSVVSQNKLGPTKSNEQAISMGKPESSSQIQNYLSDNESFQTQHKQSQKEDKKTTVSLKEQAIQQINKYKISKNEQIEKAKNTSQSSYFIQPKNSIHLEDRQSHQYSLKQAGRNNTLQGNSSLFHSQDNSQQPSNTLKRATQKKKGNELFNSTMALNQKIQKNPLFNSDVFFEPCTETVYSDENSDHESTTQNRYSLLSNAPSTLNSNPSQKSQLNVFGRLTERPSIQASNQLTNSISNLHSTNEGKQKQKRASFRKVQNSSDTSNNPVPSTTSKKQHQIQTQNDSGRVSVIDQTRHNSPSIQQKKMVANGNNSSSQTQLNIGSSTTQQVIKNQFMEFSVTTTTTVKIEGKIPQVMVEHQPEIIIEEVDRQE</sequence>
<name>A0A078ARF7_STYLE</name>
<feature type="compositionally biased region" description="Basic and acidic residues" evidence="2">
    <location>
        <begin position="1322"/>
        <end position="1333"/>
    </location>
</feature>
<keyword evidence="6" id="KW-1185">Reference proteome</keyword>
<dbReference type="SUPFAM" id="SSF52540">
    <property type="entry name" value="P-loop containing nucleoside triphosphate hydrolases"/>
    <property type="match status" value="1"/>
</dbReference>
<feature type="signal peptide" evidence="3">
    <location>
        <begin position="1"/>
        <end position="24"/>
    </location>
</feature>
<evidence type="ECO:0000313" key="6">
    <source>
        <dbReference type="Proteomes" id="UP000039865"/>
    </source>
</evidence>
<dbReference type="GO" id="GO:0043531">
    <property type="term" value="F:ADP binding"/>
    <property type="evidence" value="ECO:0007669"/>
    <property type="project" value="InterPro"/>
</dbReference>
<dbReference type="Pfam" id="PF12770">
    <property type="entry name" value="CHAT"/>
    <property type="match status" value="1"/>
</dbReference>